<feature type="domain" description="Endonuclease GajA/Old nuclease/RecF-like AAA" evidence="1">
    <location>
        <begin position="1"/>
        <end position="54"/>
    </location>
</feature>
<keyword evidence="4" id="KW-1185">Reference proteome</keyword>
<dbReference type="SUPFAM" id="SSF52540">
    <property type="entry name" value="P-loop containing nucleoside triphosphate hydrolases"/>
    <property type="match status" value="1"/>
</dbReference>
<evidence type="ECO:0000259" key="1">
    <source>
        <dbReference type="Pfam" id="PF13175"/>
    </source>
</evidence>
<dbReference type="InterPro" id="IPR003959">
    <property type="entry name" value="ATPase_AAA_core"/>
</dbReference>
<gene>
    <name evidence="3" type="ORF">SAMN04488118_102205</name>
</gene>
<dbReference type="Gene3D" id="3.40.50.300">
    <property type="entry name" value="P-loop containing nucleotide triphosphate hydrolases"/>
    <property type="match status" value="2"/>
</dbReference>
<dbReference type="GO" id="GO:0016887">
    <property type="term" value="F:ATP hydrolysis activity"/>
    <property type="evidence" value="ECO:0007669"/>
    <property type="project" value="InterPro"/>
</dbReference>
<sequence>MRLKHVSIKEYKNLKDLEVDFAGDGFLDVFVGKNGSGKSNFLEALLEIFNHLYEFDPKELGPGFEYRLVIEVRGGEHVYQWSEGELLDGEGNKTTPSEVALPDHVITYYSGQNGTMDALGKAYVDRFLRKIRTASFGDRRKIIQIGPDYKELLLAVLLLQREECTARQYLLQKLRINSVGDELRLVFKRPRYASGSKPERFDVDADDKTAGRFWRAEGPTREFLERLWSCKSDGPADGAVRTEGYLSDDDEHIIYLNVAKFQDEFAGDSAEQRFHMFDNLLLIDMLKEVSCSLQMEDGISGAISHFSDGQFQSIYILAVTELFKNSDCVTLLDEPDAFLHPEWQHEFLQQVVAVSDEAANTNHVLMSSHSASTIASRVQSRIRQFDMSTGSAKLKEPAKAAAIDALSCGMISFSDADAKISISDNLKDYDGSVLFTEGLTDQIILEKAWQKLNPGVTQPFAIQATFGCDFLRRLLLDERFCAENSERHLFGLFDFDEAFKQWNIKSNFSRHLQEDVTLGLVRQKLANDQATPLNVYFMLLPIPDPHPLRDQVVNPATGHHYKAESRFSIEMMFNGLEGTDEFFVTDNKRPRSQCLKFSDSQKNRFATEVVPEFPEAAFEPFRPIFNFILSKVENHEEESDVV</sequence>
<evidence type="ECO:0000313" key="4">
    <source>
        <dbReference type="Proteomes" id="UP000198767"/>
    </source>
</evidence>
<reference evidence="3 4" key="1">
    <citation type="submission" date="2016-10" db="EMBL/GenBank/DDBJ databases">
        <authorList>
            <person name="de Groot N.N."/>
        </authorList>
    </citation>
    <scope>NUCLEOTIDE SEQUENCE [LARGE SCALE GENOMIC DNA]</scope>
    <source>
        <strain evidence="3 4">U95</strain>
    </source>
</reference>
<accession>A0A1G5PXA8</accession>
<name>A0A1G5PXA8_9RHOB</name>
<dbReference type="InterPro" id="IPR027417">
    <property type="entry name" value="P-loop_NTPase"/>
</dbReference>
<dbReference type="Pfam" id="PF13175">
    <property type="entry name" value="AAA_15"/>
    <property type="match status" value="1"/>
</dbReference>
<protein>
    <submittedName>
        <fullName evidence="3">AAA domain-containing protein, putative AbiEii toxin, Type IV TA system</fullName>
    </submittedName>
</protein>
<evidence type="ECO:0000313" key="3">
    <source>
        <dbReference type="EMBL" id="SCZ53876.1"/>
    </source>
</evidence>
<dbReference type="Pfam" id="PF13304">
    <property type="entry name" value="AAA_21"/>
    <property type="match status" value="1"/>
</dbReference>
<feature type="domain" description="ATPase AAA-type core" evidence="2">
    <location>
        <begin position="187"/>
        <end position="374"/>
    </location>
</feature>
<dbReference type="EMBL" id="FMWG01000002">
    <property type="protein sequence ID" value="SCZ53876.1"/>
    <property type="molecule type" value="Genomic_DNA"/>
</dbReference>
<dbReference type="InterPro" id="IPR041685">
    <property type="entry name" value="AAA_GajA/Old/RecF-like"/>
</dbReference>
<organism evidence="3 4">
    <name type="scientific">Epibacterium ulvae</name>
    <dbReference type="NCBI Taxonomy" id="1156985"/>
    <lineage>
        <taxon>Bacteria</taxon>
        <taxon>Pseudomonadati</taxon>
        <taxon>Pseudomonadota</taxon>
        <taxon>Alphaproteobacteria</taxon>
        <taxon>Rhodobacterales</taxon>
        <taxon>Roseobacteraceae</taxon>
        <taxon>Epibacterium</taxon>
    </lineage>
</organism>
<dbReference type="InterPro" id="IPR051396">
    <property type="entry name" value="Bact_Antivir_Def_Nuclease"/>
</dbReference>
<dbReference type="RefSeq" id="WP_090216312.1">
    <property type="nucleotide sequence ID" value="NZ_FMWG01000002.1"/>
</dbReference>
<dbReference type="Proteomes" id="UP000198767">
    <property type="component" value="Unassembled WGS sequence"/>
</dbReference>
<evidence type="ECO:0000259" key="2">
    <source>
        <dbReference type="Pfam" id="PF13304"/>
    </source>
</evidence>
<dbReference type="AlphaFoldDB" id="A0A1G5PXA8"/>
<dbReference type="PANTHER" id="PTHR43581:SF4">
    <property type="entry name" value="ATP_GTP PHOSPHATASE"/>
    <property type="match status" value="1"/>
</dbReference>
<dbReference type="GO" id="GO:0005524">
    <property type="term" value="F:ATP binding"/>
    <property type="evidence" value="ECO:0007669"/>
    <property type="project" value="InterPro"/>
</dbReference>
<proteinExistence type="predicted"/>
<dbReference type="STRING" id="1156985.SAMN04488118_102205"/>
<dbReference type="PANTHER" id="PTHR43581">
    <property type="entry name" value="ATP/GTP PHOSPHATASE"/>
    <property type="match status" value="1"/>
</dbReference>
<dbReference type="OrthoDB" id="9789856at2"/>